<keyword evidence="2" id="KW-1185">Reference proteome</keyword>
<reference evidence="1 2" key="1">
    <citation type="submission" date="2016-02" db="EMBL/GenBank/DDBJ databases">
        <title>Genome analysis of coral dinoflagellate symbionts highlights evolutionary adaptations to a symbiotic lifestyle.</title>
        <authorList>
            <person name="Aranda M."/>
            <person name="Li Y."/>
            <person name="Liew Y.J."/>
            <person name="Baumgarten S."/>
            <person name="Simakov O."/>
            <person name="Wilson M."/>
            <person name="Piel J."/>
            <person name="Ashoor H."/>
            <person name="Bougouffa S."/>
            <person name="Bajic V.B."/>
            <person name="Ryu T."/>
            <person name="Ravasi T."/>
            <person name="Bayer T."/>
            <person name="Micklem G."/>
            <person name="Kim H."/>
            <person name="Bhak J."/>
            <person name="Lajeunesse T.C."/>
            <person name="Voolstra C.R."/>
        </authorList>
    </citation>
    <scope>NUCLEOTIDE SEQUENCE [LARGE SCALE GENOMIC DNA]</scope>
    <source>
        <strain evidence="1 2">CCMP2467</strain>
    </source>
</reference>
<dbReference type="AlphaFoldDB" id="A0A1Q9BSB0"/>
<proteinExistence type="predicted"/>
<organism evidence="1 2">
    <name type="scientific">Symbiodinium microadriaticum</name>
    <name type="common">Dinoflagellate</name>
    <name type="synonym">Zooxanthella microadriatica</name>
    <dbReference type="NCBI Taxonomy" id="2951"/>
    <lineage>
        <taxon>Eukaryota</taxon>
        <taxon>Sar</taxon>
        <taxon>Alveolata</taxon>
        <taxon>Dinophyceae</taxon>
        <taxon>Suessiales</taxon>
        <taxon>Symbiodiniaceae</taxon>
        <taxon>Symbiodinium</taxon>
    </lineage>
</organism>
<feature type="non-terminal residue" evidence="1">
    <location>
        <position position="40"/>
    </location>
</feature>
<dbReference type="Proteomes" id="UP000186817">
    <property type="component" value="Unassembled WGS sequence"/>
</dbReference>
<dbReference type="EMBL" id="LSRX01005191">
    <property type="protein sequence ID" value="OLP73575.1"/>
    <property type="molecule type" value="Genomic_DNA"/>
</dbReference>
<accession>A0A1Q9BSB0</accession>
<evidence type="ECO:0000313" key="1">
    <source>
        <dbReference type="EMBL" id="OLP73575.1"/>
    </source>
</evidence>
<sequence>MKSVEEQVSEPAPELLSRLCSKIRIGTRDRPLHPLRSQQP</sequence>
<comment type="caution">
    <text evidence="1">The sequence shown here is derived from an EMBL/GenBank/DDBJ whole genome shotgun (WGS) entry which is preliminary data.</text>
</comment>
<gene>
    <name evidence="1" type="ORF">AK812_SmicGene47141</name>
</gene>
<name>A0A1Q9BSB0_SYMMI</name>
<protein>
    <submittedName>
        <fullName evidence="1">Uncharacterized protein</fullName>
    </submittedName>
</protein>
<evidence type="ECO:0000313" key="2">
    <source>
        <dbReference type="Proteomes" id="UP000186817"/>
    </source>
</evidence>